<dbReference type="OrthoDB" id="9816426at2"/>
<dbReference type="AlphaFoldDB" id="A0A3M7TV93"/>
<comment type="caution">
    <text evidence="2">The sequence shown here is derived from an EMBL/GenBank/DDBJ whole genome shotgun (WGS) entry which is preliminary data.</text>
</comment>
<feature type="domain" description="Flagellar Assembly Protein A N-terminal region" evidence="1">
    <location>
        <begin position="8"/>
        <end position="174"/>
    </location>
</feature>
<dbReference type="Pfam" id="PF20250">
    <property type="entry name" value="FapA_N"/>
    <property type="match status" value="1"/>
</dbReference>
<evidence type="ECO:0000313" key="2">
    <source>
        <dbReference type="EMBL" id="RNA69568.1"/>
    </source>
</evidence>
<name>A0A3M7TV93_9BACI</name>
<dbReference type="PANTHER" id="PTHR38032:SF1">
    <property type="entry name" value="RNA-BINDING PROTEIN KHPB N-TERMINAL DOMAIN-CONTAINING PROTEIN"/>
    <property type="match status" value="1"/>
</dbReference>
<dbReference type="PANTHER" id="PTHR38032">
    <property type="entry name" value="POLYMERASE-RELATED"/>
    <property type="match status" value="1"/>
</dbReference>
<sequence>MPIEDYFEVLIDDKELTAKLIAHKIPEEDFTEEEIIDYLKEEGIIFGINKKSIAILLADNGRISAPLVIASGKAVEHGTPAKLSPAVFTTGKEEGQSGGRIELRDVLNLENVTSGMVVGRKISPGRGINGMNVFGEVIQAKPGKDFTLRPGKNTRIDKDGEKIIATCNGLMSADEKMIHVQPVYEVPGDVTMKTGNIDFTGTVKIRGSVPSGFKIKAGGDITVFGSVEGAELESGGSVYVCEGIVSQGKGYIKANRDVHTSFANQATIYAGNHVFVSQSILHSKIEALGKVVCKEQRGNVVGGSISSGQGIDVNEAGNQMNTPTLFYLGVNENVMIKEKEARTLYEQSKESMLKLSKLYRVLEQKKMTSTLGTKDRLMMLKVQNNLLTVNEAYQKAKDDYEKAKSIMEHPEEAVFLINRHLHPNVSAYFGKYRRKIVARHERVTLTLNNSEITLTSL</sequence>
<dbReference type="Pfam" id="PF03961">
    <property type="entry name" value="FapA"/>
    <property type="match status" value="1"/>
</dbReference>
<gene>
    <name evidence="2" type="ORF">EBO34_06425</name>
</gene>
<evidence type="ECO:0000313" key="3">
    <source>
        <dbReference type="Proteomes" id="UP000278746"/>
    </source>
</evidence>
<reference evidence="2 3" key="1">
    <citation type="submission" date="2018-10" db="EMBL/GenBank/DDBJ databases">
        <title>Bacillus Keqinensis sp. nov., a moderately halophilic bacterium isolated from a saline-alkaline lake.</title>
        <authorList>
            <person name="Wang H."/>
        </authorList>
    </citation>
    <scope>NUCLEOTIDE SEQUENCE [LARGE SCALE GENOMIC DNA]</scope>
    <source>
        <strain evidence="2 3">KQ-3</strain>
    </source>
</reference>
<proteinExistence type="predicted"/>
<dbReference type="InterPro" id="IPR046865">
    <property type="entry name" value="FapA_b_solenoid"/>
</dbReference>
<organism evidence="2 3">
    <name type="scientific">Alteribacter keqinensis</name>
    <dbReference type="NCBI Taxonomy" id="2483800"/>
    <lineage>
        <taxon>Bacteria</taxon>
        <taxon>Bacillati</taxon>
        <taxon>Bacillota</taxon>
        <taxon>Bacilli</taxon>
        <taxon>Bacillales</taxon>
        <taxon>Bacillaceae</taxon>
        <taxon>Alteribacter</taxon>
    </lineage>
</organism>
<protein>
    <submittedName>
        <fullName evidence="2">DUF342 domain-containing protein</fullName>
    </submittedName>
</protein>
<dbReference type="InterPro" id="IPR005646">
    <property type="entry name" value="FapA"/>
</dbReference>
<dbReference type="InterPro" id="IPR046866">
    <property type="entry name" value="FapA_N"/>
</dbReference>
<dbReference type="Proteomes" id="UP000278746">
    <property type="component" value="Unassembled WGS sequence"/>
</dbReference>
<dbReference type="EMBL" id="RHIB01000001">
    <property type="protein sequence ID" value="RNA69568.1"/>
    <property type="molecule type" value="Genomic_DNA"/>
</dbReference>
<evidence type="ECO:0000259" key="1">
    <source>
        <dbReference type="Pfam" id="PF20250"/>
    </source>
</evidence>
<dbReference type="RefSeq" id="WP_122897085.1">
    <property type="nucleotide sequence ID" value="NZ_RHIB01000001.1"/>
</dbReference>
<accession>A0A3M7TV93</accession>
<keyword evidence="3" id="KW-1185">Reference proteome</keyword>